<keyword evidence="8" id="KW-1185">Reference proteome</keyword>
<dbReference type="Pfam" id="PF20926">
    <property type="entry name" value="Htt_N-HEAT_1"/>
    <property type="match status" value="1"/>
</dbReference>
<dbReference type="InterPro" id="IPR028426">
    <property type="entry name" value="Huntingtin_fam"/>
</dbReference>
<dbReference type="GO" id="GO:0005634">
    <property type="term" value="C:nucleus"/>
    <property type="evidence" value="ECO:0007669"/>
    <property type="project" value="UniProtKB-SubCell"/>
</dbReference>
<keyword evidence="5" id="KW-0963">Cytoplasm</keyword>
<name>E4X2T0_OIKDI</name>
<dbReference type="InterPro" id="IPR048411">
    <property type="entry name" value="Htt_N_HEAT_rpt-1"/>
</dbReference>
<accession>E4X2T0</accession>
<dbReference type="InterPro" id="IPR016024">
    <property type="entry name" value="ARM-type_fold"/>
</dbReference>
<comment type="function">
    <text evidence="1">May play a role in microtubule-mediated transport or vesicle function.</text>
</comment>
<evidence type="ECO:0000313" key="8">
    <source>
        <dbReference type="Proteomes" id="UP000001307"/>
    </source>
</evidence>
<dbReference type="EMBL" id="FN653023">
    <property type="protein sequence ID" value="CBY17933.1"/>
    <property type="molecule type" value="Genomic_DNA"/>
</dbReference>
<protein>
    <submittedName>
        <fullName evidence="7">Uncharacterized protein</fullName>
    </submittedName>
</protein>
<dbReference type="InParanoid" id="E4X2T0"/>
<gene>
    <name evidence="7" type="ORF">GSOID_T00017561001</name>
</gene>
<organism evidence="7">
    <name type="scientific">Oikopleura dioica</name>
    <name type="common">Tunicate</name>
    <dbReference type="NCBI Taxonomy" id="34765"/>
    <lineage>
        <taxon>Eukaryota</taxon>
        <taxon>Metazoa</taxon>
        <taxon>Chordata</taxon>
        <taxon>Tunicata</taxon>
        <taxon>Appendicularia</taxon>
        <taxon>Copelata</taxon>
        <taxon>Oikopleuridae</taxon>
        <taxon>Oikopleura</taxon>
    </lineage>
</organism>
<sequence length="2064" mass="233375">MDSVQKNLAQFRLHFDTSKSSNRHQMSSTEKCQNAKNMVENLLLLPDQQLTLNLNACIDFLLLLCEDDSRDVRQGSSDALNQLTQFLPENVLPRFRYIIFKDLQKTVNLPLENWDGKTLQRVKQLLMRFSNLSNSIKPQKCKPFAQHIVPILNRLIASQEESIQQALSDATMSLVHSLGHVFTESDFKDLEATLISKISSKPIITPSNRESAAKSLETVVKFSQRKTQVLQALFLKLNDPEFRETLPSIILALKKLFDEDSTGDNFQLIRDLVIILKERPAYSTVLSSLELINLLLKSSKPQDGIKELCCFLLSTYLVNDGELLPDKGLSRVSIKSLIVSASNFCISMDSSLTSLPGMNMIPDLLSHEDPNLQGHTVLFLTNLLKNEIDASKVRTQFEQITDFIKITSSNQSLSKAVEGIKNLLPFFLLDHPDLYISSVECILNLTKFVTYWSTQIDLISCLSDIDWRFLHSLSPSSEKDMFLYEENALQYFINCLSSHDKRVREGSLKFVFALSKNIYGPKFIHKVNSPEINRIELISAKYLKHCFEDSSDEPFDVSTEWFISFLVAELLKSVDGPRITSISGALFILLEKYPDATEWLRKFDHPSPPLLFYVLQVAEMYSEIVDWQYLGRMLKLASKLMVKWSQTMQAKEPILPAMVLEGQKRLGNLIVRYLKMLHIVLIEAKIDAILNFEEKRTLPVVEDDQKVRSSSPSFARKIRNSIQFAGDRRSSKDVPKPLSPVVDLEKSSDEVPQHEFYKKVNQAYQTSKIQTSKSSNLSDLLSGVLESLQILLRNIEFSVISDFAEIILTSLTGLLQSTYDDLPSRCIFTATSVLSALFQVKPTPSEIQLPSSYEADLVDKLMETPLSLMSLRLTDAQMTTQPGSHLSESALNHQKSYKQMVDARLQEINFNAKKGSSSVQDFIRIFEPIVICAMRRYTVSTDERIQKAVLKLLTSLMQLRVNYSLLDSEGIFVKILLNQLSTAEANLWRDAKMVIPSIFLFLVLLSGEKKSKTFVTKSEVINLCNSLNAAGLSAETHAIPALSPIVDDIFSLETISESASKEVILSMILNMSTTCSSFPLLIHILKYYRLTDINLWRSVSARIVHFFTGRIYVENFELNLKFSEEKELELIRVVFENCTGGVLEANEDSFKELLENSLVAMKRHKTSAIARVLFSILHLIISQPAIHGILQKFNMTDIFTALLEYSDRILKFETLILIQHITRQRIAENIQIPSLKGQNITCYALNLQMSIVSQDTTSKYKSATSKLAKIFNGHLEEFLLDDILTNVSMKSTRTRSDIKLYLSAEKEEFKSALHGASPLIRRNMIFLMESDVNIDENLVKKTFAENRIRSIRKLVRLLEPNQLAWKDIISKLALSVPSKRLRFELSKIFDFEFQIDAHLVSSPSVMTTIMSLTRRQLRLKILLQDLECRDDLVTECYESIIDELKILYEVRDVISLINLSFSSTSPECILLRKILSILSYTPGKEEEFRKPAFASEIGEPNELEDKEIISQTVRNFRAFGYGTRQCFLSLWTGLQQVIMSKTSTDLNIGSGREEEIDSMVDAVRGLTVLTMLAFRKFYSEKSYAGSPVVSPLQYYPRCPLPRVLEAEPDLCSSLQISSEWLSSDPESQGPSTLLNGATCAPFYFRKQGISPMTSARSSSSGLEVENTEASSDGSWVPDLNSSTQFLFDLFLRWFHFAIHENPEAPHRRVLLEASRAINLIVNTYPTREHFNETLKAVTGLVQTSNPENEDPLLWEALLPVLTKSASVAGYNDEFLTKTLTPLVSRGTNSISTDLSVRQSVLNLLDMPRGLTSSYSNFLTLIANKILARITDHPSMMSLNSIDLQLKIYDFAIALLIVERHPDFADEVDFTTKIISIIAKSATLGLPLEAVEPLLLGSGRLAWLGHLLPDQVVQFSQIGADLSMANDSYLATIGSTLATSSLLCYFSSKKRSASFIKNKNSTDIGSDPVISVILNSAVTNPIKETSKMLLLLKLLFSEISINERVLNKLFIELMNAKKALVPSYLFFISDCFHIFPQRDEIFNWLLLAIPNICQKFRGQSKVIIW</sequence>
<dbReference type="Proteomes" id="UP000001307">
    <property type="component" value="Unassembled WGS sequence"/>
</dbReference>
<comment type="similarity">
    <text evidence="4">Belongs to the huntingtin family.</text>
</comment>
<dbReference type="InterPro" id="IPR011989">
    <property type="entry name" value="ARM-like"/>
</dbReference>
<evidence type="ECO:0000256" key="4">
    <source>
        <dbReference type="ARBA" id="ARBA00007153"/>
    </source>
</evidence>
<dbReference type="GO" id="GO:0005737">
    <property type="term" value="C:cytoplasm"/>
    <property type="evidence" value="ECO:0007669"/>
    <property type="project" value="UniProtKB-SubCell"/>
</dbReference>
<evidence type="ECO:0000313" key="7">
    <source>
        <dbReference type="EMBL" id="CBY17933.1"/>
    </source>
</evidence>
<dbReference type="InterPro" id="IPR024613">
    <property type="entry name" value="Huntingtin_N_HEAT_rpt-2"/>
</dbReference>
<dbReference type="OrthoDB" id="10065698at2759"/>
<dbReference type="Pfam" id="PF12372">
    <property type="entry name" value="Htt_N-HEAT"/>
    <property type="match status" value="1"/>
</dbReference>
<evidence type="ECO:0000256" key="6">
    <source>
        <dbReference type="ARBA" id="ARBA00023242"/>
    </source>
</evidence>
<evidence type="ECO:0000256" key="1">
    <source>
        <dbReference type="ARBA" id="ARBA00002907"/>
    </source>
</evidence>
<dbReference type="Gene3D" id="1.25.10.10">
    <property type="entry name" value="Leucine-rich Repeat Variant"/>
    <property type="match status" value="1"/>
</dbReference>
<keyword evidence="6" id="KW-0539">Nucleus</keyword>
<dbReference type="PANTHER" id="PTHR10170">
    <property type="entry name" value="HUNTINGTON DISEASE PROTEIN"/>
    <property type="match status" value="1"/>
</dbReference>
<comment type="subcellular location">
    <subcellularLocation>
        <location evidence="3">Cytoplasm</location>
    </subcellularLocation>
    <subcellularLocation>
        <location evidence="2">Nucleus</location>
    </subcellularLocation>
</comment>
<dbReference type="SUPFAM" id="SSF48371">
    <property type="entry name" value="ARM repeat"/>
    <property type="match status" value="2"/>
</dbReference>
<proteinExistence type="inferred from homology"/>
<evidence type="ECO:0000256" key="5">
    <source>
        <dbReference type="ARBA" id="ARBA00022490"/>
    </source>
</evidence>
<evidence type="ECO:0000256" key="2">
    <source>
        <dbReference type="ARBA" id="ARBA00004123"/>
    </source>
</evidence>
<evidence type="ECO:0000256" key="3">
    <source>
        <dbReference type="ARBA" id="ARBA00004496"/>
    </source>
</evidence>
<reference evidence="7" key="1">
    <citation type="journal article" date="2010" name="Science">
        <title>Plasticity of animal genome architecture unmasked by rapid evolution of a pelagic tunicate.</title>
        <authorList>
            <person name="Denoeud F."/>
            <person name="Henriet S."/>
            <person name="Mungpakdee S."/>
            <person name="Aury J.M."/>
            <person name="Da Silva C."/>
            <person name="Brinkmann H."/>
            <person name="Mikhaleva J."/>
            <person name="Olsen L.C."/>
            <person name="Jubin C."/>
            <person name="Canestro C."/>
            <person name="Bouquet J.M."/>
            <person name="Danks G."/>
            <person name="Poulain J."/>
            <person name="Campsteijn C."/>
            <person name="Adamski M."/>
            <person name="Cross I."/>
            <person name="Yadetie F."/>
            <person name="Muffato M."/>
            <person name="Louis A."/>
            <person name="Butcher S."/>
            <person name="Tsagkogeorga G."/>
            <person name="Konrad A."/>
            <person name="Singh S."/>
            <person name="Jensen M.F."/>
            <person name="Cong E.H."/>
            <person name="Eikeseth-Otteraa H."/>
            <person name="Noel B."/>
            <person name="Anthouard V."/>
            <person name="Porcel B.M."/>
            <person name="Kachouri-Lafond R."/>
            <person name="Nishino A."/>
            <person name="Ugolini M."/>
            <person name="Chourrout P."/>
            <person name="Nishida H."/>
            <person name="Aasland R."/>
            <person name="Huzurbazar S."/>
            <person name="Westhof E."/>
            <person name="Delsuc F."/>
            <person name="Lehrach H."/>
            <person name="Reinhardt R."/>
            <person name="Weissenbach J."/>
            <person name="Roy S.W."/>
            <person name="Artiguenave F."/>
            <person name="Postlethwait J.H."/>
            <person name="Manak J.R."/>
            <person name="Thompson E.M."/>
            <person name="Jaillon O."/>
            <person name="Du Pasquier L."/>
            <person name="Boudinot P."/>
            <person name="Liberles D.A."/>
            <person name="Volff J.N."/>
            <person name="Philippe H."/>
            <person name="Lenhard B."/>
            <person name="Roest Crollius H."/>
            <person name="Wincker P."/>
            <person name="Chourrout D."/>
        </authorList>
    </citation>
    <scope>NUCLEOTIDE SEQUENCE [LARGE SCALE GENOMIC DNA]</scope>
</reference>
<dbReference type="PANTHER" id="PTHR10170:SF10">
    <property type="entry name" value="HUNTINGTIN"/>
    <property type="match status" value="1"/>
</dbReference>